<feature type="region of interest" description="Disordered" evidence="1">
    <location>
        <begin position="260"/>
        <end position="282"/>
    </location>
</feature>
<protein>
    <submittedName>
        <fullName evidence="2">Uncharacterized protein</fullName>
    </submittedName>
</protein>
<evidence type="ECO:0000313" key="2">
    <source>
        <dbReference type="EMBL" id="TEB21819.1"/>
    </source>
</evidence>
<feature type="compositionally biased region" description="Polar residues" evidence="1">
    <location>
        <begin position="214"/>
        <end position="234"/>
    </location>
</feature>
<gene>
    <name evidence="2" type="ORF">FA13DRAFT_1741558</name>
</gene>
<sequence>MLASIEVLQTANARTVHPFSRSPTPPDQPLPHPFSGSRSRPQATDPPRFPGDVASDDDMPELQSISNSSEEEYESDSLDDSGDDSDSEYGPAFGTPEWQDYILAHFSGTSATEAAGPSTPDVDAPPPLIPISETQSSIGLDPPTPIPEDDSLVHPTASTTPSPPPPFVTDGRGRVVWTSADSASSPESSVDCPSPSVTPAAVTLAEAALHVPAPTTSPRTSSRVRAGGSPSSGVKSVANPPVTVPSELRTEVRAMAVEVSSEIAPDAPHSLLRPQDRDAGMG</sequence>
<organism evidence="2 3">
    <name type="scientific">Coprinellus micaceus</name>
    <name type="common">Glistening ink-cap mushroom</name>
    <name type="synonym">Coprinus micaceus</name>
    <dbReference type="NCBI Taxonomy" id="71717"/>
    <lineage>
        <taxon>Eukaryota</taxon>
        <taxon>Fungi</taxon>
        <taxon>Dikarya</taxon>
        <taxon>Basidiomycota</taxon>
        <taxon>Agaricomycotina</taxon>
        <taxon>Agaricomycetes</taxon>
        <taxon>Agaricomycetidae</taxon>
        <taxon>Agaricales</taxon>
        <taxon>Agaricineae</taxon>
        <taxon>Psathyrellaceae</taxon>
        <taxon>Coprinellus</taxon>
    </lineage>
</organism>
<reference evidence="2 3" key="1">
    <citation type="journal article" date="2019" name="Nat. Ecol. Evol.">
        <title>Megaphylogeny resolves global patterns of mushroom evolution.</title>
        <authorList>
            <person name="Varga T."/>
            <person name="Krizsan K."/>
            <person name="Foldi C."/>
            <person name="Dima B."/>
            <person name="Sanchez-Garcia M."/>
            <person name="Sanchez-Ramirez S."/>
            <person name="Szollosi G.J."/>
            <person name="Szarkandi J.G."/>
            <person name="Papp V."/>
            <person name="Albert L."/>
            <person name="Andreopoulos W."/>
            <person name="Angelini C."/>
            <person name="Antonin V."/>
            <person name="Barry K.W."/>
            <person name="Bougher N.L."/>
            <person name="Buchanan P."/>
            <person name="Buyck B."/>
            <person name="Bense V."/>
            <person name="Catcheside P."/>
            <person name="Chovatia M."/>
            <person name="Cooper J."/>
            <person name="Damon W."/>
            <person name="Desjardin D."/>
            <person name="Finy P."/>
            <person name="Geml J."/>
            <person name="Haridas S."/>
            <person name="Hughes K."/>
            <person name="Justo A."/>
            <person name="Karasinski D."/>
            <person name="Kautmanova I."/>
            <person name="Kiss B."/>
            <person name="Kocsube S."/>
            <person name="Kotiranta H."/>
            <person name="LaButti K.M."/>
            <person name="Lechner B.E."/>
            <person name="Liimatainen K."/>
            <person name="Lipzen A."/>
            <person name="Lukacs Z."/>
            <person name="Mihaltcheva S."/>
            <person name="Morgado L.N."/>
            <person name="Niskanen T."/>
            <person name="Noordeloos M.E."/>
            <person name="Ohm R.A."/>
            <person name="Ortiz-Santana B."/>
            <person name="Ovrebo C."/>
            <person name="Racz N."/>
            <person name="Riley R."/>
            <person name="Savchenko A."/>
            <person name="Shiryaev A."/>
            <person name="Soop K."/>
            <person name="Spirin V."/>
            <person name="Szebenyi C."/>
            <person name="Tomsovsky M."/>
            <person name="Tulloss R.E."/>
            <person name="Uehling J."/>
            <person name="Grigoriev I.V."/>
            <person name="Vagvolgyi C."/>
            <person name="Papp T."/>
            <person name="Martin F.M."/>
            <person name="Miettinen O."/>
            <person name="Hibbett D.S."/>
            <person name="Nagy L.G."/>
        </authorList>
    </citation>
    <scope>NUCLEOTIDE SEQUENCE [LARGE SCALE GENOMIC DNA]</scope>
    <source>
        <strain evidence="2 3">FP101781</strain>
    </source>
</reference>
<dbReference type="EMBL" id="QPFP01000102">
    <property type="protein sequence ID" value="TEB21819.1"/>
    <property type="molecule type" value="Genomic_DNA"/>
</dbReference>
<feature type="region of interest" description="Disordered" evidence="1">
    <location>
        <begin position="1"/>
        <end position="172"/>
    </location>
</feature>
<evidence type="ECO:0000313" key="3">
    <source>
        <dbReference type="Proteomes" id="UP000298030"/>
    </source>
</evidence>
<feature type="compositionally biased region" description="Pro residues" evidence="1">
    <location>
        <begin position="23"/>
        <end position="32"/>
    </location>
</feature>
<feature type="compositionally biased region" description="Low complexity" evidence="1">
    <location>
        <begin position="179"/>
        <end position="197"/>
    </location>
</feature>
<evidence type="ECO:0000256" key="1">
    <source>
        <dbReference type="SAM" id="MobiDB-lite"/>
    </source>
</evidence>
<feature type="compositionally biased region" description="Acidic residues" evidence="1">
    <location>
        <begin position="69"/>
        <end position="87"/>
    </location>
</feature>
<feature type="region of interest" description="Disordered" evidence="1">
    <location>
        <begin position="208"/>
        <end position="246"/>
    </location>
</feature>
<name>A0A4Y7SKN6_COPMI</name>
<keyword evidence="3" id="KW-1185">Reference proteome</keyword>
<feature type="region of interest" description="Disordered" evidence="1">
    <location>
        <begin position="178"/>
        <end position="197"/>
    </location>
</feature>
<accession>A0A4Y7SKN6</accession>
<dbReference type="AlphaFoldDB" id="A0A4Y7SKN6"/>
<dbReference type="Proteomes" id="UP000298030">
    <property type="component" value="Unassembled WGS sequence"/>
</dbReference>
<comment type="caution">
    <text evidence="2">The sequence shown here is derived from an EMBL/GenBank/DDBJ whole genome shotgun (WGS) entry which is preliminary data.</text>
</comment>
<proteinExistence type="predicted"/>